<feature type="transmembrane region" description="Helical" evidence="1">
    <location>
        <begin position="101"/>
        <end position="119"/>
    </location>
</feature>
<evidence type="ECO:0000313" key="2">
    <source>
        <dbReference type="EMBL" id="ORZ00649.1"/>
    </source>
</evidence>
<feature type="transmembrane region" description="Helical" evidence="1">
    <location>
        <begin position="44"/>
        <end position="64"/>
    </location>
</feature>
<feature type="transmembrane region" description="Helical" evidence="1">
    <location>
        <begin position="76"/>
        <end position="95"/>
    </location>
</feature>
<dbReference type="OrthoDB" id="5586934at2759"/>
<keyword evidence="1" id="KW-1133">Transmembrane helix</keyword>
<feature type="transmembrane region" description="Helical" evidence="1">
    <location>
        <begin position="12"/>
        <end position="32"/>
    </location>
</feature>
<protein>
    <submittedName>
        <fullName evidence="2">Uncharacterized protein</fullName>
    </submittedName>
</protein>
<reference evidence="2 3" key="1">
    <citation type="submission" date="2016-07" db="EMBL/GenBank/DDBJ databases">
        <title>Pervasive Adenine N6-methylation of Active Genes in Fungi.</title>
        <authorList>
            <consortium name="DOE Joint Genome Institute"/>
            <person name="Mondo S.J."/>
            <person name="Dannebaum R.O."/>
            <person name="Kuo R.C."/>
            <person name="Labutti K."/>
            <person name="Haridas S."/>
            <person name="Kuo A."/>
            <person name="Salamov A."/>
            <person name="Ahrendt S.R."/>
            <person name="Lipzen A."/>
            <person name="Sullivan W."/>
            <person name="Andreopoulos W.B."/>
            <person name="Clum A."/>
            <person name="Lindquist E."/>
            <person name="Daum C."/>
            <person name="Ramamoorthy G.K."/>
            <person name="Gryganskyi A."/>
            <person name="Culley D."/>
            <person name="Magnuson J.K."/>
            <person name="James T.Y."/>
            <person name="O'Malley M.A."/>
            <person name="Stajich J.E."/>
            <person name="Spatafora J.W."/>
            <person name="Visel A."/>
            <person name="Grigoriev I.V."/>
        </authorList>
    </citation>
    <scope>NUCLEOTIDE SEQUENCE [LARGE SCALE GENOMIC DNA]</scope>
    <source>
        <strain evidence="2 3">NRRL 2496</strain>
    </source>
</reference>
<proteinExistence type="predicted"/>
<feature type="transmembrane region" description="Helical" evidence="1">
    <location>
        <begin position="131"/>
        <end position="152"/>
    </location>
</feature>
<dbReference type="AlphaFoldDB" id="A0A1X2HMU9"/>
<feature type="transmembrane region" description="Helical" evidence="1">
    <location>
        <begin position="188"/>
        <end position="206"/>
    </location>
</feature>
<comment type="caution">
    <text evidence="2">The sequence shown here is derived from an EMBL/GenBank/DDBJ whole genome shotgun (WGS) entry which is preliminary data.</text>
</comment>
<dbReference type="InParanoid" id="A0A1X2HMU9"/>
<sequence length="260" mass="29891">MANLDIKIKLANTVATLLLIASQGFSFSSWFIDHQYGFQGRDFIIILVGILHLLLLGLTIFQWLPSAPKDFFEALNYWYLVIAALNSGVALLWFFHLDIFAFVGLLWQMATLFFVYHRLRDYPPRNGVDMAFLNAPFSIYTSYTFFMAVWQIFQFSDKTKHHPAVLTVIIFVIGFVALHLVDYSHRHDWVFALTTAWILLSAAIFLTGTPHVVSLVVVGILVSAVARTLIPNWLERINRRFGRWTSRWGERAERAPLLGH</sequence>
<keyword evidence="1" id="KW-0812">Transmembrane</keyword>
<gene>
    <name evidence="2" type="ORF">BCR43DRAFT_555842</name>
</gene>
<dbReference type="EMBL" id="MCGN01000002">
    <property type="protein sequence ID" value="ORZ00649.1"/>
    <property type="molecule type" value="Genomic_DNA"/>
</dbReference>
<keyword evidence="1" id="KW-0472">Membrane</keyword>
<evidence type="ECO:0000256" key="1">
    <source>
        <dbReference type="SAM" id="Phobius"/>
    </source>
</evidence>
<feature type="transmembrane region" description="Helical" evidence="1">
    <location>
        <begin position="212"/>
        <end position="230"/>
    </location>
</feature>
<dbReference type="OMA" id="GWFLGHS"/>
<name>A0A1X2HMU9_SYNRA</name>
<feature type="transmembrane region" description="Helical" evidence="1">
    <location>
        <begin position="164"/>
        <end position="181"/>
    </location>
</feature>
<keyword evidence="3" id="KW-1185">Reference proteome</keyword>
<accession>A0A1X2HMU9</accession>
<organism evidence="2 3">
    <name type="scientific">Syncephalastrum racemosum</name>
    <name type="common">Filamentous fungus</name>
    <dbReference type="NCBI Taxonomy" id="13706"/>
    <lineage>
        <taxon>Eukaryota</taxon>
        <taxon>Fungi</taxon>
        <taxon>Fungi incertae sedis</taxon>
        <taxon>Mucoromycota</taxon>
        <taxon>Mucoromycotina</taxon>
        <taxon>Mucoromycetes</taxon>
        <taxon>Mucorales</taxon>
        <taxon>Syncephalastraceae</taxon>
        <taxon>Syncephalastrum</taxon>
    </lineage>
</organism>
<evidence type="ECO:0000313" key="3">
    <source>
        <dbReference type="Proteomes" id="UP000242180"/>
    </source>
</evidence>
<dbReference type="Proteomes" id="UP000242180">
    <property type="component" value="Unassembled WGS sequence"/>
</dbReference>